<evidence type="ECO:0000313" key="3">
    <source>
        <dbReference type="EMBL" id="GAH05108.1"/>
    </source>
</evidence>
<dbReference type="PANTHER" id="PTHR40732">
    <property type="entry name" value="UPF0218 PROTEIN TK1697"/>
    <property type="match status" value="1"/>
</dbReference>
<dbReference type="HAMAP" id="MF_00590">
    <property type="entry name" value="Dephospho_CoA_kinase_GTP_dep"/>
    <property type="match status" value="1"/>
</dbReference>
<gene>
    <name evidence="3" type="ORF">S01H4_40405</name>
</gene>
<keyword evidence="1" id="KW-0547">Nucleotide-binding</keyword>
<dbReference type="GO" id="GO:0005525">
    <property type="term" value="F:GTP binding"/>
    <property type="evidence" value="ECO:0007669"/>
    <property type="project" value="UniProtKB-KW"/>
</dbReference>
<name>X1E8Z0_9ZZZZ</name>
<evidence type="ECO:0000256" key="1">
    <source>
        <dbReference type="ARBA" id="ARBA00022741"/>
    </source>
</evidence>
<comment type="caution">
    <text evidence="3">The sequence shown here is derived from an EMBL/GenBank/DDBJ whole genome shotgun (WGS) entry which is preliminary data.</text>
</comment>
<proteinExistence type="inferred from homology"/>
<protein>
    <recommendedName>
        <fullName evidence="4">DPCK</fullName>
    </recommendedName>
</protein>
<sequence>MFVLPNDLRDALKEPLGRLVDEQELLKLISHEEYIVSVGDLVTFTLLNNGVKPGVCIVDYILKRKDYALDMKEKIKGFDAKQINVKNPPGTITDELWNAIELAFKKRVEGPFRIEIDGEEDLAALAAIFLAPSDATVIYGLPNKGVVVVKATTAHKRKVKEILDRM</sequence>
<dbReference type="EMBL" id="BART01021995">
    <property type="protein sequence ID" value="GAH05108.1"/>
    <property type="molecule type" value="Genomic_DNA"/>
</dbReference>
<dbReference type="PIRSF" id="PIRSF006533">
    <property type="entry name" value="UCP006533"/>
    <property type="match status" value="1"/>
</dbReference>
<reference evidence="3" key="1">
    <citation type="journal article" date="2014" name="Front. Microbiol.">
        <title>High frequency of phylogenetically diverse reductive dehalogenase-homologous genes in deep subseafloor sedimentary metagenomes.</title>
        <authorList>
            <person name="Kawai M."/>
            <person name="Futagami T."/>
            <person name="Toyoda A."/>
            <person name="Takaki Y."/>
            <person name="Nishi S."/>
            <person name="Hori S."/>
            <person name="Arai W."/>
            <person name="Tsubouchi T."/>
            <person name="Morono Y."/>
            <person name="Uchiyama I."/>
            <person name="Ito T."/>
            <person name="Fujiyama A."/>
            <person name="Inagaki F."/>
            <person name="Takami H."/>
        </authorList>
    </citation>
    <scope>NUCLEOTIDE SEQUENCE</scope>
    <source>
        <strain evidence="3">Expedition CK06-06</strain>
    </source>
</reference>
<dbReference type="GO" id="GO:0016301">
    <property type="term" value="F:kinase activity"/>
    <property type="evidence" value="ECO:0007669"/>
    <property type="project" value="InterPro"/>
</dbReference>
<organism evidence="3">
    <name type="scientific">marine sediment metagenome</name>
    <dbReference type="NCBI Taxonomy" id="412755"/>
    <lineage>
        <taxon>unclassified sequences</taxon>
        <taxon>metagenomes</taxon>
        <taxon>ecological metagenomes</taxon>
    </lineage>
</organism>
<evidence type="ECO:0000256" key="2">
    <source>
        <dbReference type="ARBA" id="ARBA00023134"/>
    </source>
</evidence>
<dbReference type="InterPro" id="IPR007164">
    <property type="entry name" value="GTP-dep_dephospho-CoA_kin"/>
</dbReference>
<keyword evidence="2" id="KW-0342">GTP-binding</keyword>
<accession>X1E8Z0</accession>
<dbReference type="GO" id="GO:0015937">
    <property type="term" value="P:coenzyme A biosynthetic process"/>
    <property type="evidence" value="ECO:0007669"/>
    <property type="project" value="InterPro"/>
</dbReference>
<dbReference type="PANTHER" id="PTHR40732:SF1">
    <property type="entry name" value="GTP-DEPENDENT DEPHOSPHO-COA KINASE"/>
    <property type="match status" value="1"/>
</dbReference>
<dbReference type="Pfam" id="PF04019">
    <property type="entry name" value="DUF359"/>
    <property type="match status" value="1"/>
</dbReference>
<evidence type="ECO:0008006" key="4">
    <source>
        <dbReference type="Google" id="ProtNLM"/>
    </source>
</evidence>
<dbReference type="AlphaFoldDB" id="X1E8Z0"/>